<comment type="caution">
    <text evidence="2">The sequence shown here is derived from an EMBL/GenBank/DDBJ whole genome shotgun (WGS) entry which is preliminary data.</text>
</comment>
<accession>A0A4R5G5L4</accession>
<dbReference type="RefSeq" id="WP_132869205.1">
    <property type="nucleotide sequence ID" value="NZ_JAEMHW010000001.1"/>
</dbReference>
<evidence type="ECO:0000313" key="2">
    <source>
        <dbReference type="EMBL" id="TDE74261.1"/>
    </source>
</evidence>
<keyword evidence="3" id="KW-1185">Reference proteome</keyword>
<reference evidence="2 3" key="1">
    <citation type="submission" date="2019-03" db="EMBL/GenBank/DDBJ databases">
        <authorList>
            <person name="Fan P."/>
        </authorList>
    </citation>
    <scope>NUCLEOTIDE SEQUENCE [LARGE SCALE GENOMIC DNA]</scope>
    <source>
        <strain evidence="2 3">KCJ4950</strain>
    </source>
</reference>
<sequence length="74" mass="8405">MCDRDSLKKLTEMSEMLTSQAQRLEGDLKALDSDIDADILKNLGNQAKHLASDFQDLIVHIDEEMVSQKDNQEK</sequence>
<proteinExistence type="predicted"/>
<organism evidence="2 3">
    <name type="scientific">Streptococcus vicugnae</name>
    <dbReference type="NCBI Taxonomy" id="2740579"/>
    <lineage>
        <taxon>Bacteria</taxon>
        <taxon>Bacillati</taxon>
        <taxon>Bacillota</taxon>
        <taxon>Bacilli</taxon>
        <taxon>Lactobacillales</taxon>
        <taxon>Streptococcaceae</taxon>
        <taxon>Streptococcus</taxon>
    </lineage>
</organism>
<dbReference type="EMBL" id="SJWY01000045">
    <property type="protein sequence ID" value="TDE74261.1"/>
    <property type="molecule type" value="Genomic_DNA"/>
</dbReference>
<evidence type="ECO:0000313" key="3">
    <source>
        <dbReference type="Proteomes" id="UP000295231"/>
    </source>
</evidence>
<keyword evidence="1" id="KW-0175">Coiled coil</keyword>
<name>A0A4R5G5L4_9STRE</name>
<protein>
    <submittedName>
        <fullName evidence="2">Uncharacterized protein</fullName>
    </submittedName>
</protein>
<feature type="coiled-coil region" evidence="1">
    <location>
        <begin position="7"/>
        <end position="34"/>
    </location>
</feature>
<dbReference type="AlphaFoldDB" id="A0A4R5G5L4"/>
<gene>
    <name evidence="2" type="ORF">E0E04_03225</name>
</gene>
<dbReference type="Proteomes" id="UP000295231">
    <property type="component" value="Unassembled WGS sequence"/>
</dbReference>
<evidence type="ECO:0000256" key="1">
    <source>
        <dbReference type="SAM" id="Coils"/>
    </source>
</evidence>